<name>A0A2N9HL89_FAGSY</name>
<reference evidence="1" key="1">
    <citation type="submission" date="2018-02" db="EMBL/GenBank/DDBJ databases">
        <authorList>
            <person name="Cohen D.B."/>
            <person name="Kent A.D."/>
        </authorList>
    </citation>
    <scope>NUCLEOTIDE SEQUENCE</scope>
</reference>
<evidence type="ECO:0000313" key="1">
    <source>
        <dbReference type="EMBL" id="SPD12490.1"/>
    </source>
</evidence>
<gene>
    <name evidence="1" type="ORF">FSB_LOCUS40372</name>
</gene>
<proteinExistence type="predicted"/>
<protein>
    <submittedName>
        <fullName evidence="1">Uncharacterized protein</fullName>
    </submittedName>
</protein>
<sequence length="141" mass="16082">MVEGDGSVWWRRLVSEHRGEISKIQSHVRSRLGWGGRRNMPRMFQWWRLLGNEKGVFLFALRFLLDSLGSPPDYVGDWGSCFGVFVYGFVMERYGGMEIGMALMVHRWRVCFVEGDGIPAWVNGDGDCKVEPGFGWGVVGF</sequence>
<dbReference type="AlphaFoldDB" id="A0A2N9HL89"/>
<dbReference type="EMBL" id="OIVN01003622">
    <property type="protein sequence ID" value="SPD12490.1"/>
    <property type="molecule type" value="Genomic_DNA"/>
</dbReference>
<accession>A0A2N9HL89</accession>
<organism evidence="1">
    <name type="scientific">Fagus sylvatica</name>
    <name type="common">Beechnut</name>
    <dbReference type="NCBI Taxonomy" id="28930"/>
    <lineage>
        <taxon>Eukaryota</taxon>
        <taxon>Viridiplantae</taxon>
        <taxon>Streptophyta</taxon>
        <taxon>Embryophyta</taxon>
        <taxon>Tracheophyta</taxon>
        <taxon>Spermatophyta</taxon>
        <taxon>Magnoliopsida</taxon>
        <taxon>eudicotyledons</taxon>
        <taxon>Gunneridae</taxon>
        <taxon>Pentapetalae</taxon>
        <taxon>rosids</taxon>
        <taxon>fabids</taxon>
        <taxon>Fagales</taxon>
        <taxon>Fagaceae</taxon>
        <taxon>Fagus</taxon>
    </lineage>
</organism>